<gene>
    <name evidence="1" type="ORF">AVDCRST_MAG61-2491</name>
</gene>
<name>A0A6J4KUS1_9ACTN</name>
<dbReference type="EMBL" id="CADCTT010000262">
    <property type="protein sequence ID" value="CAA9315683.1"/>
    <property type="molecule type" value="Genomic_DNA"/>
</dbReference>
<evidence type="ECO:0008006" key="2">
    <source>
        <dbReference type="Google" id="ProtNLM"/>
    </source>
</evidence>
<dbReference type="AlphaFoldDB" id="A0A6J4KUS1"/>
<evidence type="ECO:0000313" key="1">
    <source>
        <dbReference type="EMBL" id="CAA9315683.1"/>
    </source>
</evidence>
<accession>A0A6J4KUS1</accession>
<organism evidence="1">
    <name type="scientific">uncultured Friedmanniella sp</name>
    <dbReference type="NCBI Taxonomy" id="335381"/>
    <lineage>
        <taxon>Bacteria</taxon>
        <taxon>Bacillati</taxon>
        <taxon>Actinomycetota</taxon>
        <taxon>Actinomycetes</taxon>
        <taxon>Propionibacteriales</taxon>
        <taxon>Nocardioidaceae</taxon>
        <taxon>Friedmanniella</taxon>
        <taxon>environmental samples</taxon>
    </lineage>
</organism>
<protein>
    <recommendedName>
        <fullName evidence="2">AbiEi antitoxin C-terminal domain-containing protein</fullName>
    </recommendedName>
</protein>
<reference evidence="1" key="1">
    <citation type="submission" date="2020-02" db="EMBL/GenBank/DDBJ databases">
        <authorList>
            <person name="Meier V. D."/>
        </authorList>
    </citation>
    <scope>NUCLEOTIDE SEQUENCE</scope>
    <source>
        <strain evidence="1">AVDCRST_MAG61</strain>
    </source>
</reference>
<proteinExistence type="predicted"/>
<sequence>MIVAAALPRPLVAQDGVVLRSQLRAAGLTDDAVRAQVDAGRWQWWGRHVLVLHNAALTRRQLMWACVLDAGPAAALAIHTALELAGFKPFADEADQIHLLIGRGMKVTPCPAVVVHESRRVDAIQHVTRAGLPCTSIERSAIDAAAWQPWPRFACAMVAAVVQQRLSTAQRLEAALARVGRVRHKAYLRAALRDIAGGAEALSELDLVGLCRRFHLQRPAQQ</sequence>